<dbReference type="Proteomes" id="UP001213799">
    <property type="component" value="Unassembled WGS sequence"/>
</dbReference>
<dbReference type="AlphaFoldDB" id="A0AAD6H0U0"/>
<name>A0AAD6H0U0_9EURO</name>
<comment type="caution">
    <text evidence="1">The sequence shown here is derived from an EMBL/GenBank/DDBJ whole genome shotgun (WGS) entry which is preliminary data.</text>
</comment>
<evidence type="ECO:0000313" key="1">
    <source>
        <dbReference type="EMBL" id="KAJ5597528.1"/>
    </source>
</evidence>
<accession>A0AAD6H0U0</accession>
<gene>
    <name evidence="1" type="ORF">N7537_007612</name>
</gene>
<keyword evidence="2" id="KW-1185">Reference proteome</keyword>
<reference evidence="1" key="2">
    <citation type="submission" date="2023-01" db="EMBL/GenBank/DDBJ databases">
        <authorList>
            <person name="Petersen C."/>
        </authorList>
    </citation>
    <scope>NUCLEOTIDE SEQUENCE</scope>
    <source>
        <strain evidence="1">IBT 12815</strain>
    </source>
</reference>
<dbReference type="GeneID" id="81588909"/>
<organism evidence="1 2">
    <name type="scientific">Penicillium hordei</name>
    <dbReference type="NCBI Taxonomy" id="40994"/>
    <lineage>
        <taxon>Eukaryota</taxon>
        <taxon>Fungi</taxon>
        <taxon>Dikarya</taxon>
        <taxon>Ascomycota</taxon>
        <taxon>Pezizomycotina</taxon>
        <taxon>Eurotiomycetes</taxon>
        <taxon>Eurotiomycetidae</taxon>
        <taxon>Eurotiales</taxon>
        <taxon>Aspergillaceae</taxon>
        <taxon>Penicillium</taxon>
    </lineage>
</organism>
<reference evidence="1" key="1">
    <citation type="journal article" date="2023" name="IMA Fungus">
        <title>Comparative genomic study of the Penicillium genus elucidates a diverse pangenome and 15 lateral gene transfer events.</title>
        <authorList>
            <person name="Petersen C."/>
            <person name="Sorensen T."/>
            <person name="Nielsen M.R."/>
            <person name="Sondergaard T.E."/>
            <person name="Sorensen J.L."/>
            <person name="Fitzpatrick D.A."/>
            <person name="Frisvad J.C."/>
            <person name="Nielsen K.L."/>
        </authorList>
    </citation>
    <scope>NUCLEOTIDE SEQUENCE</scope>
    <source>
        <strain evidence="1">IBT 12815</strain>
    </source>
</reference>
<evidence type="ECO:0000313" key="2">
    <source>
        <dbReference type="Proteomes" id="UP001213799"/>
    </source>
</evidence>
<protein>
    <submittedName>
        <fullName evidence="1">Uncharacterized protein</fullName>
    </submittedName>
</protein>
<sequence>MVAHEGLASLVDFTFGELLSYSYYLTNTLVKWGPSQESSEGAVNYARDTADNFYDYIDRNKEAQSASTR</sequence>
<proteinExistence type="predicted"/>
<dbReference type="RefSeq" id="XP_056750743.1">
    <property type="nucleotide sequence ID" value="XM_056898667.1"/>
</dbReference>
<dbReference type="EMBL" id="JAQJAE010000004">
    <property type="protein sequence ID" value="KAJ5597528.1"/>
    <property type="molecule type" value="Genomic_DNA"/>
</dbReference>